<dbReference type="KEGG" id="cai:Caci_3888"/>
<sequence>MSTPKLRLVPPVEQPADGLLRSWAQRNSDRTTPETPPAVGQLRFAFYGRVSTEDHQDPVSSRAWQRTRAEALIAGAGRITVEFFDVGRSRVLPWAARPAAAALIAALADPDREFDAIVVGEAERAFYGPQYEQMAPIFARHGVRVWVPDVGGPVDPEIGSLEELMALLGILSKREIVRARIRTVTSMTILTEKQGRFLGGRAPFGYRLVPIKPHPNPTHARWGRMQLGLAPDPTTAPIVEWMFAQRLAGMSYARIARALNDAHIPTPSAADRERNRHRAGLAWTVTSVAAILTNPRYTGHEVWQRTRTDHELIDPANTTLGHRDQVRHNRPDQWIISTDIAHTPLVSTADFIAVQGMRARPDAAKHEYLLAGLLICSACGRRMESCYANDHPGYRCRHGQNSATSPQNPRRLTYVREDRVLEHLAAMLIRLRMSEHTDDPPRRPIHEPATPTASETITFLRHNAITLTYNSDAKTLTANTPEKESIAI</sequence>
<dbReference type="PANTHER" id="PTHR30461">
    <property type="entry name" value="DNA-INVERTASE FROM LAMBDOID PROPHAGE"/>
    <property type="match status" value="1"/>
</dbReference>
<dbReference type="AlphaFoldDB" id="C7QDI3"/>
<evidence type="ECO:0000259" key="1">
    <source>
        <dbReference type="PROSITE" id="PS51737"/>
    </source>
</evidence>
<dbReference type="OrthoDB" id="3372479at2"/>
<proteinExistence type="predicted"/>
<dbReference type="InParanoid" id="C7QDI3"/>
<dbReference type="InterPro" id="IPR050639">
    <property type="entry name" value="SSR_resolvase"/>
</dbReference>
<dbReference type="InterPro" id="IPR038109">
    <property type="entry name" value="DNA_bind_recomb_sf"/>
</dbReference>
<dbReference type="Pfam" id="PF13408">
    <property type="entry name" value="Zn_ribbon_recom"/>
    <property type="match status" value="1"/>
</dbReference>
<dbReference type="eggNOG" id="COG1961">
    <property type="taxonomic scope" value="Bacteria"/>
</dbReference>
<protein>
    <submittedName>
        <fullName evidence="2">Recombinase</fullName>
    </submittedName>
</protein>
<dbReference type="Proteomes" id="UP000000851">
    <property type="component" value="Chromosome"/>
</dbReference>
<dbReference type="RefSeq" id="WP_015792505.1">
    <property type="nucleotide sequence ID" value="NC_013131.1"/>
</dbReference>
<dbReference type="EMBL" id="CP001700">
    <property type="protein sequence ID" value="ACU72776.1"/>
    <property type="molecule type" value="Genomic_DNA"/>
</dbReference>
<dbReference type="SMART" id="SM00857">
    <property type="entry name" value="Resolvase"/>
    <property type="match status" value="1"/>
</dbReference>
<dbReference type="HOGENOM" id="CLU_022362_1_0_11"/>
<reference evidence="2 3" key="1">
    <citation type="journal article" date="2009" name="Stand. Genomic Sci.">
        <title>Complete genome sequence of Catenulispora acidiphila type strain (ID 139908).</title>
        <authorList>
            <person name="Copeland A."/>
            <person name="Lapidus A."/>
            <person name="Glavina Del Rio T."/>
            <person name="Nolan M."/>
            <person name="Lucas S."/>
            <person name="Chen F."/>
            <person name="Tice H."/>
            <person name="Cheng J.F."/>
            <person name="Bruce D."/>
            <person name="Goodwin L."/>
            <person name="Pitluck S."/>
            <person name="Mikhailova N."/>
            <person name="Pati A."/>
            <person name="Ivanova N."/>
            <person name="Mavromatis K."/>
            <person name="Chen A."/>
            <person name="Palaniappan K."/>
            <person name="Chain P."/>
            <person name="Land M."/>
            <person name="Hauser L."/>
            <person name="Chang Y.J."/>
            <person name="Jeffries C.D."/>
            <person name="Chertkov O."/>
            <person name="Brettin T."/>
            <person name="Detter J.C."/>
            <person name="Han C."/>
            <person name="Ali Z."/>
            <person name="Tindall B.J."/>
            <person name="Goker M."/>
            <person name="Bristow J."/>
            <person name="Eisen J.A."/>
            <person name="Markowitz V."/>
            <person name="Hugenholtz P."/>
            <person name="Kyrpides N.C."/>
            <person name="Klenk H.P."/>
        </authorList>
    </citation>
    <scope>NUCLEOTIDE SEQUENCE [LARGE SCALE GENOMIC DNA]</scope>
    <source>
        <strain evidence="3">DSM 44928 / JCM 14897 / NBRC 102108 / NRRL B-24433 / ID139908</strain>
    </source>
</reference>
<dbReference type="InterPro" id="IPR036162">
    <property type="entry name" value="Resolvase-like_N_sf"/>
</dbReference>
<dbReference type="Gene3D" id="3.40.50.1390">
    <property type="entry name" value="Resolvase, N-terminal catalytic domain"/>
    <property type="match status" value="1"/>
</dbReference>
<evidence type="ECO:0000313" key="3">
    <source>
        <dbReference type="Proteomes" id="UP000000851"/>
    </source>
</evidence>
<accession>C7QDI3</accession>
<dbReference type="PROSITE" id="PS51737">
    <property type="entry name" value="RECOMBINASE_DNA_BIND"/>
    <property type="match status" value="1"/>
</dbReference>
<keyword evidence="3" id="KW-1185">Reference proteome</keyword>
<dbReference type="InterPro" id="IPR011109">
    <property type="entry name" value="DNA_bind_recombinase_dom"/>
</dbReference>
<dbReference type="Gene3D" id="3.90.1750.20">
    <property type="entry name" value="Putative Large Serine Recombinase, Chain B, Domain 2"/>
    <property type="match status" value="1"/>
</dbReference>
<dbReference type="GO" id="GO:0000150">
    <property type="term" value="F:DNA strand exchange activity"/>
    <property type="evidence" value="ECO:0007669"/>
    <property type="project" value="InterPro"/>
</dbReference>
<gene>
    <name evidence="2" type="ordered locus">Caci_3888</name>
</gene>
<dbReference type="SUPFAM" id="SSF53041">
    <property type="entry name" value="Resolvase-like"/>
    <property type="match status" value="1"/>
</dbReference>
<organism evidence="2 3">
    <name type="scientific">Catenulispora acidiphila (strain DSM 44928 / JCM 14897 / NBRC 102108 / NRRL B-24433 / ID139908)</name>
    <dbReference type="NCBI Taxonomy" id="479433"/>
    <lineage>
        <taxon>Bacteria</taxon>
        <taxon>Bacillati</taxon>
        <taxon>Actinomycetota</taxon>
        <taxon>Actinomycetes</taxon>
        <taxon>Catenulisporales</taxon>
        <taxon>Catenulisporaceae</taxon>
        <taxon>Catenulispora</taxon>
    </lineage>
</organism>
<dbReference type="InterPro" id="IPR006119">
    <property type="entry name" value="Resolv_N"/>
</dbReference>
<dbReference type="InterPro" id="IPR025827">
    <property type="entry name" value="Zn_ribbon_recom_dom"/>
</dbReference>
<dbReference type="STRING" id="479433.Caci_3888"/>
<dbReference type="GO" id="GO:0003677">
    <property type="term" value="F:DNA binding"/>
    <property type="evidence" value="ECO:0007669"/>
    <property type="project" value="InterPro"/>
</dbReference>
<name>C7QDI3_CATAD</name>
<evidence type="ECO:0000313" key="2">
    <source>
        <dbReference type="EMBL" id="ACU72776.1"/>
    </source>
</evidence>
<dbReference type="PANTHER" id="PTHR30461:SF23">
    <property type="entry name" value="DNA RECOMBINASE-RELATED"/>
    <property type="match status" value="1"/>
</dbReference>
<feature type="domain" description="Recombinase" evidence="1">
    <location>
        <begin position="203"/>
        <end position="364"/>
    </location>
</feature>
<dbReference type="Pfam" id="PF07508">
    <property type="entry name" value="Recombinase"/>
    <property type="match status" value="1"/>
</dbReference>